<dbReference type="SUPFAM" id="SSF56281">
    <property type="entry name" value="Metallo-hydrolase/oxidoreductase"/>
    <property type="match status" value="1"/>
</dbReference>
<dbReference type="EMBL" id="BMPG01000003">
    <property type="protein sequence ID" value="GGL64663.1"/>
    <property type="molecule type" value="Genomic_DNA"/>
</dbReference>
<dbReference type="Gene3D" id="3.60.15.10">
    <property type="entry name" value="Ribonuclease Z/Hydroxyacylglutathione hydrolase-like"/>
    <property type="match status" value="1"/>
</dbReference>
<dbReference type="GO" id="GO:0046872">
    <property type="term" value="F:metal ion binding"/>
    <property type="evidence" value="ECO:0007669"/>
    <property type="project" value="UniProtKB-KW"/>
</dbReference>
<dbReference type="SUPFAM" id="SSF52821">
    <property type="entry name" value="Rhodanese/Cell cycle control phosphatase"/>
    <property type="match status" value="1"/>
</dbReference>
<dbReference type="InterPro" id="IPR051682">
    <property type="entry name" value="Mito_Persulfide_Diox"/>
</dbReference>
<dbReference type="PANTHER" id="PTHR43084:SF1">
    <property type="entry name" value="PERSULFIDE DIOXYGENASE ETHE1, MITOCHONDRIAL"/>
    <property type="match status" value="1"/>
</dbReference>
<reference evidence="3" key="1">
    <citation type="journal article" date="2014" name="Int. J. Syst. Evol. Microbiol.">
        <title>Complete genome sequence of Corynebacterium casei LMG S-19264T (=DSM 44701T), isolated from a smear-ripened cheese.</title>
        <authorList>
            <consortium name="US DOE Joint Genome Institute (JGI-PGF)"/>
            <person name="Walter F."/>
            <person name="Albersmeier A."/>
            <person name="Kalinowski J."/>
            <person name="Ruckert C."/>
        </authorList>
    </citation>
    <scope>NUCLEOTIDE SEQUENCE</scope>
    <source>
        <strain evidence="3">JCM 19596</strain>
    </source>
</reference>
<keyword evidence="1" id="KW-0479">Metal-binding</keyword>
<dbReference type="OrthoDB" id="9180at2157"/>
<dbReference type="InterPro" id="IPR001279">
    <property type="entry name" value="Metallo-B-lactamas"/>
</dbReference>
<dbReference type="Proteomes" id="UP000607197">
    <property type="component" value="Unassembled WGS sequence"/>
</dbReference>
<dbReference type="GO" id="GO:0050313">
    <property type="term" value="F:sulfur dioxygenase activity"/>
    <property type="evidence" value="ECO:0007669"/>
    <property type="project" value="InterPro"/>
</dbReference>
<evidence type="ECO:0000313" key="3">
    <source>
        <dbReference type="EMBL" id="GGL64663.1"/>
    </source>
</evidence>
<evidence type="ECO:0000313" key="4">
    <source>
        <dbReference type="Proteomes" id="UP000607197"/>
    </source>
</evidence>
<keyword evidence="3" id="KW-0378">Hydrolase</keyword>
<proteinExistence type="predicted"/>
<dbReference type="Pfam" id="PF00581">
    <property type="entry name" value="Rhodanese"/>
    <property type="match status" value="1"/>
</dbReference>
<dbReference type="CDD" id="cd07724">
    <property type="entry name" value="POD-like_MBL-fold"/>
    <property type="match status" value="1"/>
</dbReference>
<dbReference type="GO" id="GO:0070813">
    <property type="term" value="P:hydrogen sulfide metabolic process"/>
    <property type="evidence" value="ECO:0007669"/>
    <property type="project" value="TreeGrafter"/>
</dbReference>
<sequence>MTQDTDSGVPTVTADALRARIERGEDVFVVDARNVDDYEEWRIDGPTVDSVNIPYFTFLDDDLPRGVDALPDDRRLTVVCAKGGASELVVEKLAAAGYDAEHLDGGMTEWARVYEANDVDTGGDVLVRQYHRPSSGCLAYLVASDGEAAVVDPLRAFTERYVADARDLGVSIEYAVDTHIHADHVSGVRDLAARTGATVVLPERADARGVDYDDAYETVADGDSLAVGTAALDVLAAPGHTSGMTAYRVDGVLFTGDSLFLDSVARPDLEDDDPDAVAAAARTLHGTLRSFLDRADDTLVAPAHVGGDTEPAADGTYTRRLGDLAASLDALSMSEDAFVDFVLADVTPRPANYAAIIDINLGARDASAEDAFELELGPNNCAVSTE</sequence>
<dbReference type="RefSeq" id="WP_188979140.1">
    <property type="nucleotide sequence ID" value="NZ_BMPG01000003.1"/>
</dbReference>
<dbReference type="Pfam" id="PF00753">
    <property type="entry name" value="Lactamase_B"/>
    <property type="match status" value="1"/>
</dbReference>
<reference evidence="3" key="2">
    <citation type="submission" date="2020-09" db="EMBL/GenBank/DDBJ databases">
        <authorList>
            <person name="Sun Q."/>
            <person name="Ohkuma M."/>
        </authorList>
    </citation>
    <scope>NUCLEOTIDE SEQUENCE</scope>
    <source>
        <strain evidence="3">JCM 19596</strain>
    </source>
</reference>
<dbReference type="PANTHER" id="PTHR43084">
    <property type="entry name" value="PERSULFIDE DIOXYGENASE ETHE1"/>
    <property type="match status" value="1"/>
</dbReference>
<dbReference type="InterPro" id="IPR036873">
    <property type="entry name" value="Rhodanese-like_dom_sf"/>
</dbReference>
<dbReference type="InterPro" id="IPR001763">
    <property type="entry name" value="Rhodanese-like_dom"/>
</dbReference>
<dbReference type="SMART" id="SM00450">
    <property type="entry name" value="RHOD"/>
    <property type="match status" value="1"/>
</dbReference>
<feature type="domain" description="Rhodanese" evidence="2">
    <location>
        <begin position="23"/>
        <end position="119"/>
    </location>
</feature>
<organism evidence="3 4">
    <name type="scientific">Halocalculus aciditolerans</name>
    <dbReference type="NCBI Taxonomy" id="1383812"/>
    <lineage>
        <taxon>Archaea</taxon>
        <taxon>Methanobacteriati</taxon>
        <taxon>Methanobacteriota</taxon>
        <taxon>Stenosarchaea group</taxon>
        <taxon>Halobacteria</taxon>
        <taxon>Halobacteriales</taxon>
        <taxon>Halobacteriaceae</taxon>
        <taxon>Halocalculus</taxon>
    </lineage>
</organism>
<accession>A0A830FDK7</accession>
<dbReference type="GO" id="GO:0016787">
    <property type="term" value="F:hydrolase activity"/>
    <property type="evidence" value="ECO:0007669"/>
    <property type="project" value="UniProtKB-KW"/>
</dbReference>
<protein>
    <submittedName>
        <fullName evidence="3">MBL fold metallo-hydrolase</fullName>
    </submittedName>
</protein>
<gene>
    <name evidence="3" type="ORF">GCM10009039_23300</name>
</gene>
<name>A0A830FDK7_9EURY</name>
<dbReference type="InterPro" id="IPR036866">
    <property type="entry name" value="RibonucZ/Hydroxyglut_hydro"/>
</dbReference>
<dbReference type="SMART" id="SM00849">
    <property type="entry name" value="Lactamase_B"/>
    <property type="match status" value="1"/>
</dbReference>
<dbReference type="GO" id="GO:0006749">
    <property type="term" value="P:glutathione metabolic process"/>
    <property type="evidence" value="ECO:0007669"/>
    <property type="project" value="InterPro"/>
</dbReference>
<dbReference type="Gene3D" id="3.40.250.10">
    <property type="entry name" value="Rhodanese-like domain"/>
    <property type="match status" value="1"/>
</dbReference>
<keyword evidence="4" id="KW-1185">Reference proteome</keyword>
<dbReference type="InterPro" id="IPR044528">
    <property type="entry name" value="POD-like_MBL-fold"/>
</dbReference>
<evidence type="ECO:0000256" key="1">
    <source>
        <dbReference type="ARBA" id="ARBA00022723"/>
    </source>
</evidence>
<dbReference type="PROSITE" id="PS50206">
    <property type="entry name" value="RHODANESE_3"/>
    <property type="match status" value="1"/>
</dbReference>
<evidence type="ECO:0000259" key="2">
    <source>
        <dbReference type="PROSITE" id="PS50206"/>
    </source>
</evidence>
<dbReference type="AlphaFoldDB" id="A0A830FDK7"/>
<comment type="caution">
    <text evidence="3">The sequence shown here is derived from an EMBL/GenBank/DDBJ whole genome shotgun (WGS) entry which is preliminary data.</text>
</comment>